<organism evidence="1 2">
    <name type="scientific">Massilia pinisoli</name>
    <dbReference type="NCBI Taxonomy" id="1772194"/>
    <lineage>
        <taxon>Bacteria</taxon>
        <taxon>Pseudomonadati</taxon>
        <taxon>Pseudomonadota</taxon>
        <taxon>Betaproteobacteria</taxon>
        <taxon>Burkholderiales</taxon>
        <taxon>Oxalobacteraceae</taxon>
        <taxon>Telluria group</taxon>
        <taxon>Massilia</taxon>
    </lineage>
</organism>
<evidence type="ECO:0000313" key="1">
    <source>
        <dbReference type="EMBL" id="MCS0580644.1"/>
    </source>
</evidence>
<dbReference type="RefSeq" id="WP_258815300.1">
    <property type="nucleotide sequence ID" value="NZ_JANUGW010000002.1"/>
</dbReference>
<reference evidence="1 2" key="1">
    <citation type="submission" date="2022-08" db="EMBL/GenBank/DDBJ databases">
        <title>Reclassification of Massilia species as members of the genera Telluria, Duganella, Pseudoduganella, Mokoshia gen. nov. and Zemynaea gen. nov. using orthogonal and non-orthogonal genome-based approaches.</title>
        <authorList>
            <person name="Bowman J.P."/>
        </authorList>
    </citation>
    <scope>NUCLEOTIDE SEQUENCE [LARGE SCALE GENOMIC DNA]</scope>
    <source>
        <strain evidence="1 2">JCM 31316</strain>
    </source>
</reference>
<dbReference type="EMBL" id="JANUGW010000002">
    <property type="protein sequence ID" value="MCS0580644.1"/>
    <property type="molecule type" value="Genomic_DNA"/>
</dbReference>
<comment type="caution">
    <text evidence="1">The sequence shown here is derived from an EMBL/GenBank/DDBJ whole genome shotgun (WGS) entry which is preliminary data.</text>
</comment>
<proteinExistence type="predicted"/>
<keyword evidence="2" id="KW-1185">Reference proteome</keyword>
<protein>
    <submittedName>
        <fullName evidence="1">Uncharacterized protein</fullName>
    </submittedName>
</protein>
<sequence length="44" mass="4905">MEINRLGVTDGADLTEQRKMLMLLKSLLDAVKRYVAPQDTIAGE</sequence>
<evidence type="ECO:0000313" key="2">
    <source>
        <dbReference type="Proteomes" id="UP001204151"/>
    </source>
</evidence>
<name>A0ABT1ZL47_9BURK</name>
<dbReference type="Proteomes" id="UP001204151">
    <property type="component" value="Unassembled WGS sequence"/>
</dbReference>
<accession>A0ABT1ZL47</accession>
<gene>
    <name evidence="1" type="ORF">NX784_03480</name>
</gene>